<evidence type="ECO:0000256" key="8">
    <source>
        <dbReference type="ARBA" id="ARBA00029986"/>
    </source>
</evidence>
<dbReference type="NCBIfam" id="TIGR00115">
    <property type="entry name" value="tig"/>
    <property type="match status" value="1"/>
</dbReference>
<evidence type="ECO:0000256" key="3">
    <source>
        <dbReference type="ARBA" id="ARBA00013194"/>
    </source>
</evidence>
<evidence type="ECO:0000313" key="12">
    <source>
        <dbReference type="EMBL" id="HDL60553.1"/>
    </source>
</evidence>
<keyword evidence="9" id="KW-0131">Cell cycle</keyword>
<protein>
    <recommendedName>
        <fullName evidence="4 9">Trigger factor</fullName>
        <shortName evidence="9">TF</shortName>
        <ecNumber evidence="3 9">5.2.1.8</ecNumber>
    </recommendedName>
    <alternativeName>
        <fullName evidence="8 9">PPIase</fullName>
    </alternativeName>
</protein>
<dbReference type="PIRSF" id="PIRSF003095">
    <property type="entry name" value="Trigger_factor"/>
    <property type="match status" value="1"/>
</dbReference>
<dbReference type="InterPro" id="IPR046357">
    <property type="entry name" value="PPIase_dom_sf"/>
</dbReference>
<keyword evidence="5 9" id="KW-0697">Rotamase</keyword>
<evidence type="ECO:0000256" key="2">
    <source>
        <dbReference type="ARBA" id="ARBA00005464"/>
    </source>
</evidence>
<dbReference type="Pfam" id="PF05698">
    <property type="entry name" value="Trigger_C"/>
    <property type="match status" value="1"/>
</dbReference>
<dbReference type="Proteomes" id="UP000886381">
    <property type="component" value="Unassembled WGS sequence"/>
</dbReference>
<dbReference type="InterPro" id="IPR036611">
    <property type="entry name" value="Trigger_fac_ribosome-bd_sf"/>
</dbReference>
<dbReference type="EC" id="5.2.1.8" evidence="3 9"/>
<feature type="domain" description="Trigger factor C-terminal" evidence="11">
    <location>
        <begin position="256"/>
        <end position="399"/>
    </location>
</feature>
<dbReference type="AlphaFoldDB" id="A0A7V0LUJ6"/>
<evidence type="ECO:0000259" key="11">
    <source>
        <dbReference type="Pfam" id="PF05698"/>
    </source>
</evidence>
<sequence>MAKKIIPGINLKAERELTVEITKEDIENEIENVAKIYRKRAKIKGFRPGRAPLELVKATFKDEILEDARSEALKKKIWNELEARKEEPVSEIKIVDIKEEDDKLIAVFSYEAIPTFLFPNLTEIKVEKKIKRVSDIDVEEEVDKMRKRLAKYIPVQREAEEGDYIIADYEERINGKTVKRNKNILVHLSWGEMKPEVFEKFKGTRKGDTVTFADFIETENGERAKIEFIYRIKEVAEEKLPEIDDEFAKRLGFENVNEMYEKIRQNLEEKYERESEDKLEWQIIDEIYNRIQFELPQSMVENKLEFLKRSMGVKEFPEHMKDSMENLARDLVKREIILMRFAESEGLIPTEEEIEKEIGKRAQEYHMDKEKYRKELEKRGTLENIVEYLKIEKAMETLKNLVKLEVIFE</sequence>
<dbReference type="Pfam" id="PF05697">
    <property type="entry name" value="Trigger_N"/>
    <property type="match status" value="1"/>
</dbReference>
<comment type="subcellular location">
    <subcellularLocation>
        <location evidence="9">Cytoplasm</location>
    </subcellularLocation>
    <text evidence="9">About half TF is bound to the ribosome near the polypeptide exit tunnel while the other half is free in the cytoplasm.</text>
</comment>
<evidence type="ECO:0000256" key="9">
    <source>
        <dbReference type="HAMAP-Rule" id="MF_00303"/>
    </source>
</evidence>
<proteinExistence type="inferred from homology"/>
<dbReference type="InterPro" id="IPR027304">
    <property type="entry name" value="Trigger_fact/SurA_dom_sf"/>
</dbReference>
<evidence type="ECO:0000256" key="1">
    <source>
        <dbReference type="ARBA" id="ARBA00000971"/>
    </source>
</evidence>
<keyword evidence="9" id="KW-0132">Cell division</keyword>
<dbReference type="InterPro" id="IPR008881">
    <property type="entry name" value="Trigger_fac_ribosome-bd_bac"/>
</dbReference>
<dbReference type="SUPFAM" id="SSF54534">
    <property type="entry name" value="FKBP-like"/>
    <property type="match status" value="1"/>
</dbReference>
<keyword evidence="9" id="KW-0963">Cytoplasm</keyword>
<organism evidence="12">
    <name type="scientific">candidate division WOR-3 bacterium</name>
    <dbReference type="NCBI Taxonomy" id="2052148"/>
    <lineage>
        <taxon>Bacteria</taxon>
        <taxon>Bacteria division WOR-3</taxon>
    </lineage>
</organism>
<dbReference type="GO" id="GO:0006457">
    <property type="term" value="P:protein folding"/>
    <property type="evidence" value="ECO:0007669"/>
    <property type="project" value="UniProtKB-UniRule"/>
</dbReference>
<dbReference type="Gene3D" id="3.10.50.40">
    <property type="match status" value="1"/>
</dbReference>
<comment type="caution">
    <text evidence="12">The sequence shown here is derived from an EMBL/GenBank/DDBJ whole genome shotgun (WGS) entry which is preliminary data.</text>
</comment>
<evidence type="ECO:0000256" key="4">
    <source>
        <dbReference type="ARBA" id="ARBA00016902"/>
    </source>
</evidence>
<dbReference type="SUPFAM" id="SSF109998">
    <property type="entry name" value="Triger factor/SurA peptide-binding domain-like"/>
    <property type="match status" value="1"/>
</dbReference>
<dbReference type="SUPFAM" id="SSF102735">
    <property type="entry name" value="Trigger factor ribosome-binding domain"/>
    <property type="match status" value="1"/>
</dbReference>
<evidence type="ECO:0000256" key="5">
    <source>
        <dbReference type="ARBA" id="ARBA00023110"/>
    </source>
</evidence>
<evidence type="ECO:0000256" key="6">
    <source>
        <dbReference type="ARBA" id="ARBA00023186"/>
    </source>
</evidence>
<gene>
    <name evidence="9 12" type="primary">tig</name>
    <name evidence="12" type="ORF">ENH14_03755</name>
</gene>
<dbReference type="GO" id="GO:0051301">
    <property type="term" value="P:cell division"/>
    <property type="evidence" value="ECO:0007669"/>
    <property type="project" value="UniProtKB-KW"/>
</dbReference>
<dbReference type="Gene3D" id="3.30.70.1050">
    <property type="entry name" value="Trigger factor ribosome-binding domain"/>
    <property type="match status" value="1"/>
</dbReference>
<dbReference type="HAMAP" id="MF_00303">
    <property type="entry name" value="Trigger_factor_Tig"/>
    <property type="match status" value="1"/>
</dbReference>
<comment type="similarity">
    <text evidence="2 9">Belongs to the FKBP-type PPIase family. Tig subfamily.</text>
</comment>
<keyword evidence="7 9" id="KW-0413">Isomerase</keyword>
<accession>A0A7V0LUJ6</accession>
<reference evidence="12" key="1">
    <citation type="journal article" date="2020" name="mSystems">
        <title>Genome- and Community-Level Interaction Insights into Carbon Utilization and Element Cycling Functions of Hydrothermarchaeota in Hydrothermal Sediment.</title>
        <authorList>
            <person name="Zhou Z."/>
            <person name="Liu Y."/>
            <person name="Xu W."/>
            <person name="Pan J."/>
            <person name="Luo Z.H."/>
            <person name="Li M."/>
        </authorList>
    </citation>
    <scope>NUCLEOTIDE SEQUENCE [LARGE SCALE GENOMIC DNA]</scope>
    <source>
        <strain evidence="12">HyVt-28</strain>
    </source>
</reference>
<dbReference type="EMBL" id="DRDR01000164">
    <property type="protein sequence ID" value="HDL60553.1"/>
    <property type="molecule type" value="Genomic_DNA"/>
</dbReference>
<keyword evidence="6 9" id="KW-0143">Chaperone</keyword>
<comment type="catalytic activity">
    <reaction evidence="1 9">
        <text>[protein]-peptidylproline (omega=180) = [protein]-peptidylproline (omega=0)</text>
        <dbReference type="Rhea" id="RHEA:16237"/>
        <dbReference type="Rhea" id="RHEA-COMP:10747"/>
        <dbReference type="Rhea" id="RHEA-COMP:10748"/>
        <dbReference type="ChEBI" id="CHEBI:83833"/>
        <dbReference type="ChEBI" id="CHEBI:83834"/>
        <dbReference type="EC" id="5.2.1.8"/>
    </reaction>
</comment>
<evidence type="ECO:0000256" key="7">
    <source>
        <dbReference type="ARBA" id="ARBA00023235"/>
    </source>
</evidence>
<dbReference type="GO" id="GO:0005737">
    <property type="term" value="C:cytoplasm"/>
    <property type="evidence" value="ECO:0007669"/>
    <property type="project" value="UniProtKB-SubCell"/>
</dbReference>
<comment type="domain">
    <text evidence="9">Consists of 3 domains; the N-terminus binds the ribosome, the middle domain has PPIase activity, while the C-terminus has intrinsic chaperone activity on its own.</text>
</comment>
<dbReference type="GO" id="GO:0015031">
    <property type="term" value="P:protein transport"/>
    <property type="evidence" value="ECO:0007669"/>
    <property type="project" value="UniProtKB-UniRule"/>
</dbReference>
<feature type="domain" description="Trigger factor ribosome-binding bacterial" evidence="10">
    <location>
        <begin position="12"/>
        <end position="145"/>
    </location>
</feature>
<dbReference type="InterPro" id="IPR005215">
    <property type="entry name" value="Trig_fac"/>
</dbReference>
<evidence type="ECO:0000259" key="10">
    <source>
        <dbReference type="Pfam" id="PF05697"/>
    </source>
</evidence>
<dbReference type="InterPro" id="IPR008880">
    <property type="entry name" value="Trigger_fac_C"/>
</dbReference>
<name>A0A7V0LUJ6_UNCW3</name>
<dbReference type="Gene3D" id="1.10.3120.10">
    <property type="entry name" value="Trigger factor, C-terminal domain"/>
    <property type="match status" value="1"/>
</dbReference>
<dbReference type="GO" id="GO:0003755">
    <property type="term" value="F:peptidyl-prolyl cis-trans isomerase activity"/>
    <property type="evidence" value="ECO:0007669"/>
    <property type="project" value="UniProtKB-UniRule"/>
</dbReference>
<comment type="function">
    <text evidence="9">Involved in protein export. Acts as a chaperone by maintaining the newly synthesized protein in an open conformation. Functions as a peptidyl-prolyl cis-trans isomerase.</text>
</comment>
<dbReference type="InterPro" id="IPR037041">
    <property type="entry name" value="Trigger_fac_C_sf"/>
</dbReference>